<dbReference type="Gene3D" id="3.30.70.1430">
    <property type="entry name" value="Multidrug efflux transporter AcrB pore domain"/>
    <property type="match status" value="1"/>
</dbReference>
<dbReference type="GO" id="GO:0005886">
    <property type="term" value="C:plasma membrane"/>
    <property type="evidence" value="ECO:0007669"/>
    <property type="project" value="TreeGrafter"/>
</dbReference>
<dbReference type="InterPro" id="IPR027463">
    <property type="entry name" value="AcrB_DN_DC_subdom"/>
</dbReference>
<name>A0A6F8U924_9GAMM</name>
<dbReference type="PANTHER" id="PTHR32063:SF18">
    <property type="entry name" value="CATION EFFLUX SYSTEM PROTEIN"/>
    <property type="match status" value="1"/>
</dbReference>
<dbReference type="GO" id="GO:0042910">
    <property type="term" value="F:xenobiotic transmembrane transporter activity"/>
    <property type="evidence" value="ECO:0007669"/>
    <property type="project" value="TreeGrafter"/>
</dbReference>
<dbReference type="RefSeq" id="WP_232060277.1">
    <property type="nucleotide sequence ID" value="NZ_AP022843.1"/>
</dbReference>
<dbReference type="SUPFAM" id="SSF82693">
    <property type="entry name" value="Multidrug efflux transporter AcrB pore domain, PN1, PN2, PC1 and PC2 subdomains"/>
    <property type="match status" value="1"/>
</dbReference>
<sequence length="234" mass="25398">MQRLEWLFNRRLVALTLGLLVVAGLSAIQTLPRAEDPHLIARMATVLAPFPGATPEQVEALVAGPIENELRTISEIQVLESTSRQGIAVISLELEDAVVDVTPVWSRVRDKLGDIAPTLPASVPTPELLDDRGYAFSMVAALRWTLDSSPNPQLMERYAERLEDQFRRVAGTEYTHRFGIAGEQIEVMVDPLELNALGLSVGQLAAAIEASDGRRTAGEVVTQGHRLTVGLSGS</sequence>
<accession>A0A6F8U924</accession>
<dbReference type="Pfam" id="PF00873">
    <property type="entry name" value="ACR_tran"/>
    <property type="match status" value="1"/>
</dbReference>
<dbReference type="EMBL" id="AP022843">
    <property type="protein sequence ID" value="BCB09415.1"/>
    <property type="molecule type" value="Genomic_DNA"/>
</dbReference>
<dbReference type="SUPFAM" id="SSF82714">
    <property type="entry name" value="Multidrug efflux transporter AcrB TolC docking domain, DN and DC subdomains"/>
    <property type="match status" value="1"/>
</dbReference>
<reference evidence="1 2" key="1">
    <citation type="submission" date="2020-03" db="EMBL/GenBank/DDBJ databases">
        <title>Complete Genome Sequence of Halomonas hydrothermalis Strain Slthf2, Halophilic Bacterium Isolated from Deep-Sea Hydrothermal-Vent Environments.</title>
        <authorList>
            <person name="Takeyama N."/>
            <person name="Huang M."/>
            <person name="Sato K."/>
            <person name="Galipon J."/>
            <person name="Arakawa K."/>
        </authorList>
    </citation>
    <scope>NUCLEOTIDE SEQUENCE [LARGE SCALE GENOMIC DNA]</scope>
    <source>
        <strain evidence="1 2">Slthf2</strain>
    </source>
</reference>
<evidence type="ECO:0000313" key="2">
    <source>
        <dbReference type="Proteomes" id="UP000502259"/>
    </source>
</evidence>
<dbReference type="PANTHER" id="PTHR32063">
    <property type="match status" value="1"/>
</dbReference>
<evidence type="ECO:0000313" key="1">
    <source>
        <dbReference type="EMBL" id="BCB09415.1"/>
    </source>
</evidence>
<evidence type="ECO:0008006" key="3">
    <source>
        <dbReference type="Google" id="ProtNLM"/>
    </source>
</evidence>
<dbReference type="AlphaFoldDB" id="A0A6F8U924"/>
<keyword evidence="2" id="KW-1185">Reference proteome</keyword>
<dbReference type="Gene3D" id="3.30.70.1320">
    <property type="entry name" value="Multidrug efflux transporter AcrB pore domain like"/>
    <property type="match status" value="1"/>
</dbReference>
<dbReference type="Gene3D" id="3.30.2090.10">
    <property type="entry name" value="Multidrug efflux transporter AcrB TolC docking domain, DN and DC subdomains"/>
    <property type="match status" value="1"/>
</dbReference>
<dbReference type="InterPro" id="IPR001036">
    <property type="entry name" value="Acrflvin-R"/>
</dbReference>
<protein>
    <recommendedName>
        <fullName evidence="3">AcrB/AcrD/AcrF family protein</fullName>
    </recommendedName>
</protein>
<dbReference type="Gene3D" id="1.20.1640.10">
    <property type="entry name" value="Multidrug efflux transporter AcrB transmembrane domain"/>
    <property type="match status" value="1"/>
</dbReference>
<gene>
    <name evidence="1" type="ORF">HHSLTHF2_33050</name>
</gene>
<organism evidence="1 2">
    <name type="scientific">Halomonas hydrothermalis</name>
    <dbReference type="NCBI Taxonomy" id="115561"/>
    <lineage>
        <taxon>Bacteria</taxon>
        <taxon>Pseudomonadati</taxon>
        <taxon>Pseudomonadota</taxon>
        <taxon>Gammaproteobacteria</taxon>
        <taxon>Oceanospirillales</taxon>
        <taxon>Halomonadaceae</taxon>
        <taxon>Halomonas</taxon>
    </lineage>
</organism>
<proteinExistence type="predicted"/>
<dbReference type="Proteomes" id="UP000502259">
    <property type="component" value="Chromosome"/>
</dbReference>